<sequence>MAIGTQYSVALQLSKEDCEKGQLGSNITADFKTVRDTLADEKVYSTGNVVAAIPLFVYKDNIQKGRDHSEYRVLLKLRTQQIKPGCLIVYTYFSPCFSKCLDESRVNDNIIDLLSNLKNQNQNTDIALVFSSLFPFDKKNNTKEQIYNNLKKIPVPLYCCYEGSNGFTCAIFDKNKGKNQKCLSQKH</sequence>
<evidence type="ECO:0000313" key="2">
    <source>
        <dbReference type="Proteomes" id="UP001152622"/>
    </source>
</evidence>
<dbReference type="InterPro" id="IPR040958">
    <property type="entry name" value="SNAD1"/>
</dbReference>
<dbReference type="EMBL" id="JAINUF010000016">
    <property type="protein sequence ID" value="KAJ8340009.1"/>
    <property type="molecule type" value="Genomic_DNA"/>
</dbReference>
<dbReference type="Pfam" id="PF18744">
    <property type="entry name" value="SNAD1"/>
    <property type="match status" value="1"/>
</dbReference>
<dbReference type="OrthoDB" id="8554583at2759"/>
<organism evidence="1 2">
    <name type="scientific">Synaphobranchus kaupii</name>
    <name type="common">Kaup's arrowtooth eel</name>
    <dbReference type="NCBI Taxonomy" id="118154"/>
    <lineage>
        <taxon>Eukaryota</taxon>
        <taxon>Metazoa</taxon>
        <taxon>Chordata</taxon>
        <taxon>Craniata</taxon>
        <taxon>Vertebrata</taxon>
        <taxon>Euteleostomi</taxon>
        <taxon>Actinopterygii</taxon>
        <taxon>Neopterygii</taxon>
        <taxon>Teleostei</taxon>
        <taxon>Anguilliformes</taxon>
        <taxon>Synaphobranchidae</taxon>
        <taxon>Synaphobranchus</taxon>
    </lineage>
</organism>
<proteinExistence type="predicted"/>
<accession>A0A9Q1EJH5</accession>
<comment type="caution">
    <text evidence="1">The sequence shown here is derived from an EMBL/GenBank/DDBJ whole genome shotgun (WGS) entry which is preliminary data.</text>
</comment>
<gene>
    <name evidence="1" type="ORF">SKAU_G00346420</name>
</gene>
<dbReference type="Proteomes" id="UP001152622">
    <property type="component" value="Chromosome 16"/>
</dbReference>
<name>A0A9Q1EJH5_SYNKA</name>
<protein>
    <submittedName>
        <fullName evidence="1">Uncharacterized protein</fullName>
    </submittedName>
</protein>
<evidence type="ECO:0000313" key="1">
    <source>
        <dbReference type="EMBL" id="KAJ8340009.1"/>
    </source>
</evidence>
<keyword evidence="2" id="KW-1185">Reference proteome</keyword>
<dbReference type="AlphaFoldDB" id="A0A9Q1EJH5"/>
<reference evidence="1" key="1">
    <citation type="journal article" date="2023" name="Science">
        <title>Genome structures resolve the early diversification of teleost fishes.</title>
        <authorList>
            <person name="Parey E."/>
            <person name="Louis A."/>
            <person name="Montfort J."/>
            <person name="Bouchez O."/>
            <person name="Roques C."/>
            <person name="Iampietro C."/>
            <person name="Lluch J."/>
            <person name="Castinel A."/>
            <person name="Donnadieu C."/>
            <person name="Desvignes T."/>
            <person name="Floi Bucao C."/>
            <person name="Jouanno E."/>
            <person name="Wen M."/>
            <person name="Mejri S."/>
            <person name="Dirks R."/>
            <person name="Jansen H."/>
            <person name="Henkel C."/>
            <person name="Chen W.J."/>
            <person name="Zahm M."/>
            <person name="Cabau C."/>
            <person name="Klopp C."/>
            <person name="Thompson A.W."/>
            <person name="Robinson-Rechavi M."/>
            <person name="Braasch I."/>
            <person name="Lecointre G."/>
            <person name="Bobe J."/>
            <person name="Postlethwait J.H."/>
            <person name="Berthelot C."/>
            <person name="Roest Crollius H."/>
            <person name="Guiguen Y."/>
        </authorList>
    </citation>
    <scope>NUCLEOTIDE SEQUENCE</scope>
    <source>
        <strain evidence="1">WJC10195</strain>
    </source>
</reference>